<dbReference type="PANTHER" id="PTHR31544:SF2">
    <property type="entry name" value="AIG2-LIKE PROTEIN D"/>
    <property type="match status" value="1"/>
</dbReference>
<evidence type="ECO:0000256" key="1">
    <source>
        <dbReference type="ARBA" id="ARBA00022679"/>
    </source>
</evidence>
<dbReference type="Gene3D" id="3.10.490.10">
    <property type="entry name" value="Gamma-glutamyl cyclotransferase-like"/>
    <property type="match status" value="1"/>
</dbReference>
<dbReference type="InterPro" id="IPR009288">
    <property type="entry name" value="AIG2-like_dom"/>
</dbReference>
<reference evidence="4 5" key="1">
    <citation type="submission" date="2020-01" db="EMBL/GenBank/DDBJ databases">
        <title>Muriicola jejuensis KCTC 22299.</title>
        <authorList>
            <person name="Wang G."/>
        </authorList>
    </citation>
    <scope>NUCLEOTIDE SEQUENCE [LARGE SCALE GENOMIC DNA]</scope>
    <source>
        <strain evidence="4 5">KCTC 22299</strain>
    </source>
</reference>
<evidence type="ECO:0000313" key="5">
    <source>
        <dbReference type="Proteomes" id="UP000468443"/>
    </source>
</evidence>
<sequence>MLIYNVTLHVENSILAHWLDWMKSTHIPEVLATGKFLEATMTRILSEEDTGGTSYSVQYKTRDRDTLERYYREDAPRLRKETEKLFGDSVIAFRTELEVLTIEKAPMKSATAYLFSYGTLQESDVQKMIFSRTLRGIKDSLRSHTLSEEMVGGLYPTIRSSENTDDSVHGFVYVISEEELTLVDAYEGEAYERKHVTLESGIKAWVYLGKTGF</sequence>
<proteinExistence type="predicted"/>
<dbReference type="PANTHER" id="PTHR31544">
    <property type="entry name" value="AIG2-LIKE PROTEIN D"/>
    <property type="match status" value="1"/>
</dbReference>
<dbReference type="CDD" id="cd06661">
    <property type="entry name" value="GGCT_like"/>
    <property type="match status" value="1"/>
</dbReference>
<protein>
    <recommendedName>
        <fullName evidence="2">Putative gamma-glutamylcyclotransferase</fullName>
    </recommendedName>
</protein>
<dbReference type="Pfam" id="PF14114">
    <property type="entry name" value="DUF4286"/>
    <property type="match status" value="1"/>
</dbReference>
<feature type="domain" description="Gamma-glutamylcyclotransferase AIG2-like" evidence="3">
    <location>
        <begin position="114"/>
        <end position="208"/>
    </location>
</feature>
<dbReference type="Pfam" id="PF06094">
    <property type="entry name" value="GGACT"/>
    <property type="match status" value="1"/>
</dbReference>
<dbReference type="EMBL" id="JAABOP010000001">
    <property type="protein sequence ID" value="NER09646.1"/>
    <property type="molecule type" value="Genomic_DNA"/>
</dbReference>
<organism evidence="4 5">
    <name type="scientific">Muriicola jejuensis</name>
    <dbReference type="NCBI Taxonomy" id="504488"/>
    <lineage>
        <taxon>Bacteria</taxon>
        <taxon>Pseudomonadati</taxon>
        <taxon>Bacteroidota</taxon>
        <taxon>Flavobacteriia</taxon>
        <taxon>Flavobacteriales</taxon>
        <taxon>Flavobacteriaceae</taxon>
        <taxon>Muriicola</taxon>
    </lineage>
</organism>
<dbReference type="AlphaFoldDB" id="A0A6P0UHN0"/>
<keyword evidence="5" id="KW-1185">Reference proteome</keyword>
<dbReference type="SUPFAM" id="SSF110857">
    <property type="entry name" value="Gamma-glutamyl cyclotransferase-like"/>
    <property type="match status" value="1"/>
</dbReference>
<dbReference type="InterPro" id="IPR013024">
    <property type="entry name" value="GGCT-like"/>
</dbReference>
<dbReference type="Proteomes" id="UP000468443">
    <property type="component" value="Unassembled WGS sequence"/>
</dbReference>
<keyword evidence="1" id="KW-0808">Transferase</keyword>
<evidence type="ECO:0000256" key="2">
    <source>
        <dbReference type="ARBA" id="ARBA00030602"/>
    </source>
</evidence>
<gene>
    <name evidence="4" type="ORF">GWK09_03905</name>
</gene>
<dbReference type="GO" id="GO:0016740">
    <property type="term" value="F:transferase activity"/>
    <property type="evidence" value="ECO:0007669"/>
    <property type="project" value="UniProtKB-KW"/>
</dbReference>
<dbReference type="InterPro" id="IPR045038">
    <property type="entry name" value="AIG2-like"/>
</dbReference>
<accession>A0A6P0UHN0</accession>
<dbReference type="InterPro" id="IPR036568">
    <property type="entry name" value="GGCT-like_sf"/>
</dbReference>
<evidence type="ECO:0000259" key="3">
    <source>
        <dbReference type="Pfam" id="PF06094"/>
    </source>
</evidence>
<dbReference type="InterPro" id="IPR025563">
    <property type="entry name" value="DUF4286"/>
</dbReference>
<comment type="caution">
    <text evidence="4">The sequence shown here is derived from an EMBL/GenBank/DDBJ whole genome shotgun (WGS) entry which is preliminary data.</text>
</comment>
<evidence type="ECO:0000313" key="4">
    <source>
        <dbReference type="EMBL" id="NER09646.1"/>
    </source>
</evidence>
<name>A0A6P0UHN0_9FLAO</name>
<dbReference type="RefSeq" id="WP_163691689.1">
    <property type="nucleotide sequence ID" value="NZ_FXTW01000001.1"/>
</dbReference>